<keyword evidence="5 8" id="KW-0406">Ion transport</keyword>
<evidence type="ECO:0000256" key="6">
    <source>
        <dbReference type="ARBA" id="ARBA00023136"/>
    </source>
</evidence>
<name>A0ABU0CSK1_9BACI</name>
<comment type="subcellular location">
    <subcellularLocation>
        <location evidence="8">Cell membrane</location>
        <topology evidence="8">Multi-pass membrane protein</topology>
    </subcellularLocation>
</comment>
<feature type="transmembrane region" description="Helical" evidence="8">
    <location>
        <begin position="12"/>
        <end position="34"/>
    </location>
</feature>
<comment type="similarity">
    <text evidence="8">Belongs to the MntP (TC 9.B.29) family.</text>
</comment>
<evidence type="ECO:0000313" key="10">
    <source>
        <dbReference type="Proteomes" id="UP001232445"/>
    </source>
</evidence>
<keyword evidence="2 8" id="KW-1003">Cell membrane</keyword>
<proteinExistence type="inferred from homology"/>
<evidence type="ECO:0000256" key="5">
    <source>
        <dbReference type="ARBA" id="ARBA00023065"/>
    </source>
</evidence>
<accession>A0ABU0CSK1</accession>
<dbReference type="PANTHER" id="PTHR35529:SF1">
    <property type="entry name" value="MANGANESE EFFLUX PUMP MNTP-RELATED"/>
    <property type="match status" value="1"/>
</dbReference>
<keyword evidence="1 8" id="KW-0813">Transport</keyword>
<evidence type="ECO:0000256" key="4">
    <source>
        <dbReference type="ARBA" id="ARBA00022989"/>
    </source>
</evidence>
<gene>
    <name evidence="8" type="primary">mntP</name>
    <name evidence="9" type="ORF">J2S00_002186</name>
</gene>
<reference evidence="9 10" key="1">
    <citation type="submission" date="2023-07" db="EMBL/GenBank/DDBJ databases">
        <title>Genomic Encyclopedia of Type Strains, Phase IV (KMG-IV): sequencing the most valuable type-strain genomes for metagenomic binning, comparative biology and taxonomic classification.</title>
        <authorList>
            <person name="Goeker M."/>
        </authorList>
    </citation>
    <scope>NUCLEOTIDE SEQUENCE [LARGE SCALE GENOMIC DNA]</scope>
    <source>
        <strain evidence="9 10">DSM 17740</strain>
    </source>
</reference>
<dbReference type="HAMAP" id="MF_01521">
    <property type="entry name" value="MntP_pump"/>
    <property type="match status" value="1"/>
</dbReference>
<organism evidence="9 10">
    <name type="scientific">Caldalkalibacillus uzonensis</name>
    <dbReference type="NCBI Taxonomy" id="353224"/>
    <lineage>
        <taxon>Bacteria</taxon>
        <taxon>Bacillati</taxon>
        <taxon>Bacillota</taxon>
        <taxon>Bacilli</taxon>
        <taxon>Bacillales</taxon>
        <taxon>Bacillaceae</taxon>
        <taxon>Caldalkalibacillus</taxon>
    </lineage>
</organism>
<protein>
    <recommendedName>
        <fullName evidence="8">Putative manganese efflux pump MntP</fullName>
    </recommendedName>
</protein>
<keyword evidence="10" id="KW-1185">Reference proteome</keyword>
<feature type="transmembrane region" description="Helical" evidence="8">
    <location>
        <begin position="41"/>
        <end position="63"/>
    </location>
</feature>
<dbReference type="InterPro" id="IPR003810">
    <property type="entry name" value="Mntp/YtaF"/>
</dbReference>
<comment type="caution">
    <text evidence="9">The sequence shown here is derived from an EMBL/GenBank/DDBJ whole genome shotgun (WGS) entry which is preliminary data.</text>
</comment>
<dbReference type="InterPro" id="IPR022929">
    <property type="entry name" value="Put_MntP"/>
</dbReference>
<feature type="transmembrane region" description="Helical" evidence="8">
    <location>
        <begin position="140"/>
        <end position="161"/>
    </location>
</feature>
<feature type="transmembrane region" description="Helical" evidence="8">
    <location>
        <begin position="69"/>
        <end position="90"/>
    </location>
</feature>
<evidence type="ECO:0000313" key="9">
    <source>
        <dbReference type="EMBL" id="MDQ0339399.1"/>
    </source>
</evidence>
<evidence type="ECO:0000256" key="3">
    <source>
        <dbReference type="ARBA" id="ARBA00022692"/>
    </source>
</evidence>
<comment type="function">
    <text evidence="8">Probably functions as a manganese efflux pump.</text>
</comment>
<dbReference type="EMBL" id="JAUSUQ010000007">
    <property type="protein sequence ID" value="MDQ0339399.1"/>
    <property type="molecule type" value="Genomic_DNA"/>
</dbReference>
<evidence type="ECO:0000256" key="7">
    <source>
        <dbReference type="ARBA" id="ARBA00023211"/>
    </source>
</evidence>
<keyword evidence="6 8" id="KW-0472">Membrane</keyword>
<keyword evidence="3 8" id="KW-0812">Transmembrane</keyword>
<dbReference type="Pfam" id="PF02659">
    <property type="entry name" value="Mntp"/>
    <property type="match status" value="1"/>
</dbReference>
<keyword evidence="4 8" id="KW-1133">Transmembrane helix</keyword>
<evidence type="ECO:0000256" key="8">
    <source>
        <dbReference type="HAMAP-Rule" id="MF_01521"/>
    </source>
</evidence>
<keyword evidence="7 8" id="KW-0464">Manganese</keyword>
<evidence type="ECO:0000256" key="2">
    <source>
        <dbReference type="ARBA" id="ARBA00022475"/>
    </source>
</evidence>
<dbReference type="Proteomes" id="UP001232445">
    <property type="component" value="Unassembled WGS sequence"/>
</dbReference>
<dbReference type="PANTHER" id="PTHR35529">
    <property type="entry name" value="MANGANESE EFFLUX PUMP MNTP-RELATED"/>
    <property type="match status" value="1"/>
</dbReference>
<feature type="transmembrane region" description="Helical" evidence="8">
    <location>
        <begin position="168"/>
        <end position="185"/>
    </location>
</feature>
<evidence type="ECO:0000256" key="1">
    <source>
        <dbReference type="ARBA" id="ARBA00022448"/>
    </source>
</evidence>
<sequence>MLHTINTGELITLGLMALALGMDAFSMCLGLGLVRMGARRMAAIGLCNGFLHMAMPLAGMILGQMIGDMIGHLALTIGGTLLICFGLHMVYSSLFSAATTPLWLNTTGTGLFLFSVSVSLDSFSVGLSLGLFDVNTWLAIPLFGFSGLVLTWLGLILGRYVGGWMGHYSEAVGGMILVTFGLKFLF</sequence>